<evidence type="ECO:0000313" key="2">
    <source>
        <dbReference type="EMBL" id="AKP64046.1"/>
    </source>
</evidence>
<accession>A0AAC8UU77</accession>
<dbReference type="EMBL" id="CP012033">
    <property type="protein sequence ID" value="AKP64046.1"/>
    <property type="molecule type" value="Genomic_DNA"/>
</dbReference>
<protein>
    <submittedName>
        <fullName evidence="2">Alpha/beta hydrolase</fullName>
    </submittedName>
</protein>
<organism evidence="2 3">
    <name type="scientific">Levilactobacillus koreensis</name>
    <dbReference type="NCBI Taxonomy" id="637971"/>
    <lineage>
        <taxon>Bacteria</taxon>
        <taxon>Bacillati</taxon>
        <taxon>Bacillota</taxon>
        <taxon>Bacilli</taxon>
        <taxon>Lactobacillales</taxon>
        <taxon>Lactobacillaceae</taxon>
        <taxon>Levilactobacillus</taxon>
    </lineage>
</organism>
<dbReference type="Proteomes" id="UP000036000">
    <property type="component" value="Chromosome"/>
</dbReference>
<name>A0AAC8UU77_9LACO</name>
<dbReference type="AlphaFoldDB" id="A0AAC8UU77"/>
<dbReference type="SUPFAM" id="SSF53474">
    <property type="entry name" value="alpha/beta-Hydrolases"/>
    <property type="match status" value="1"/>
</dbReference>
<keyword evidence="2" id="KW-0378">Hydrolase</keyword>
<dbReference type="KEGG" id="lko:ABN16_02900"/>
<feature type="domain" description="AB hydrolase-1" evidence="1">
    <location>
        <begin position="21"/>
        <end position="169"/>
    </location>
</feature>
<dbReference type="Gene3D" id="3.40.50.1820">
    <property type="entry name" value="alpha/beta hydrolase"/>
    <property type="match status" value="1"/>
</dbReference>
<dbReference type="Pfam" id="PF00561">
    <property type="entry name" value="Abhydrolase_1"/>
    <property type="match status" value="1"/>
</dbReference>
<dbReference type="GO" id="GO:0016787">
    <property type="term" value="F:hydrolase activity"/>
    <property type="evidence" value="ECO:0007669"/>
    <property type="project" value="UniProtKB-KW"/>
</dbReference>
<dbReference type="PANTHER" id="PTHR43194">
    <property type="entry name" value="HYDROLASE ALPHA/BETA FOLD FAMILY"/>
    <property type="match status" value="1"/>
</dbReference>
<dbReference type="RefSeq" id="WP_048732783.1">
    <property type="nucleotide sequence ID" value="NZ_CP012033.1"/>
</dbReference>
<evidence type="ECO:0000313" key="3">
    <source>
        <dbReference type="Proteomes" id="UP000036000"/>
    </source>
</evidence>
<reference evidence="2 3" key="1">
    <citation type="submission" date="2015-07" db="EMBL/GenBank/DDBJ databases">
        <title>Lactobacillus korensis/26-25/ whole genome sequencing.</title>
        <authorList>
            <person name="Kim M.K."/>
            <person name="Im W.-T."/>
            <person name="Srinivasan S."/>
            <person name="Lee J.-J."/>
        </authorList>
    </citation>
    <scope>NUCLEOTIDE SEQUENCE [LARGE SCALE GENOMIC DNA]</scope>
    <source>
        <strain evidence="2 3">26-25</strain>
    </source>
</reference>
<dbReference type="InterPro" id="IPR029058">
    <property type="entry name" value="AB_hydrolase_fold"/>
</dbReference>
<dbReference type="PANTHER" id="PTHR43194:SF5">
    <property type="entry name" value="PIMELOYL-[ACYL-CARRIER PROTEIN] METHYL ESTER ESTERASE"/>
    <property type="match status" value="1"/>
</dbReference>
<sequence length="260" mass="27871">MQFKTNDGVTISYDDEGKGTPIVILTGIGGSRVIWAAQVTCLVAAGYRVINIDARNQGASAHTIYGRRITRHAMDVAELMDQLGLGQVILLGNSLGAATFFAYLSLFGEQRVRAVIDVDQSPKMVAEEGWSYGFKDLTWATFPDLLMAPLGKSTAGPIDDAVYAQVKLATAAHPYDAALNAPLLIDHAAQDWRDVLLHLHAPLLIVAGQESPYFNSDFAAVSAGMAHNGTAKVVPHAGHVVMAEQPAAFNQILLDFLQTV</sequence>
<dbReference type="InterPro" id="IPR050228">
    <property type="entry name" value="Carboxylesterase_BioH"/>
</dbReference>
<evidence type="ECO:0000259" key="1">
    <source>
        <dbReference type="Pfam" id="PF00561"/>
    </source>
</evidence>
<dbReference type="InterPro" id="IPR000073">
    <property type="entry name" value="AB_hydrolase_1"/>
</dbReference>
<gene>
    <name evidence="2" type="ORF">ABN16_02900</name>
</gene>
<keyword evidence="3" id="KW-1185">Reference proteome</keyword>
<proteinExistence type="predicted"/>